<reference evidence="3 4" key="1">
    <citation type="submission" date="2014-04" db="EMBL/GenBank/DDBJ databases">
        <authorList>
            <consortium name="DOE Joint Genome Institute"/>
            <person name="Kuo A."/>
            <person name="Kohler A."/>
            <person name="Nagy L.G."/>
            <person name="Floudas D."/>
            <person name="Copeland A."/>
            <person name="Barry K.W."/>
            <person name="Cichocki N."/>
            <person name="Veneault-Fourrey C."/>
            <person name="LaButti K."/>
            <person name="Lindquist E.A."/>
            <person name="Lipzen A."/>
            <person name="Lundell T."/>
            <person name="Morin E."/>
            <person name="Murat C."/>
            <person name="Sun H."/>
            <person name="Tunlid A."/>
            <person name="Henrissat B."/>
            <person name="Grigoriev I.V."/>
            <person name="Hibbett D.S."/>
            <person name="Martin F."/>
            <person name="Nordberg H.P."/>
            <person name="Cantor M.N."/>
            <person name="Hua S.X."/>
        </authorList>
    </citation>
    <scope>NUCLEOTIDE SEQUENCE [LARGE SCALE GENOMIC DNA]</scope>
    <source>
        <strain evidence="3 4">Foug A</strain>
    </source>
</reference>
<dbReference type="GO" id="GO:0003676">
    <property type="term" value="F:nucleic acid binding"/>
    <property type="evidence" value="ECO:0007669"/>
    <property type="project" value="InterPro"/>
</dbReference>
<feature type="region of interest" description="Disordered" evidence="1">
    <location>
        <begin position="290"/>
        <end position="315"/>
    </location>
</feature>
<gene>
    <name evidence="3" type="ORF">SCLCIDRAFT_11908</name>
</gene>
<dbReference type="InParanoid" id="A0A0C2ZHK2"/>
<organism evidence="3 4">
    <name type="scientific">Scleroderma citrinum Foug A</name>
    <dbReference type="NCBI Taxonomy" id="1036808"/>
    <lineage>
        <taxon>Eukaryota</taxon>
        <taxon>Fungi</taxon>
        <taxon>Dikarya</taxon>
        <taxon>Basidiomycota</taxon>
        <taxon>Agaricomycotina</taxon>
        <taxon>Agaricomycetes</taxon>
        <taxon>Agaricomycetidae</taxon>
        <taxon>Boletales</taxon>
        <taxon>Sclerodermatineae</taxon>
        <taxon>Sclerodermataceae</taxon>
        <taxon>Scleroderma</taxon>
    </lineage>
</organism>
<dbReference type="STRING" id="1036808.A0A0C2ZHK2"/>
<evidence type="ECO:0000256" key="1">
    <source>
        <dbReference type="SAM" id="MobiDB-lite"/>
    </source>
</evidence>
<feature type="compositionally biased region" description="Polar residues" evidence="1">
    <location>
        <begin position="301"/>
        <end position="310"/>
    </location>
</feature>
<reference evidence="4" key="2">
    <citation type="submission" date="2015-01" db="EMBL/GenBank/DDBJ databases">
        <title>Evolutionary Origins and Diversification of the Mycorrhizal Mutualists.</title>
        <authorList>
            <consortium name="DOE Joint Genome Institute"/>
            <consortium name="Mycorrhizal Genomics Consortium"/>
            <person name="Kohler A."/>
            <person name="Kuo A."/>
            <person name="Nagy L.G."/>
            <person name="Floudas D."/>
            <person name="Copeland A."/>
            <person name="Barry K.W."/>
            <person name="Cichocki N."/>
            <person name="Veneault-Fourrey C."/>
            <person name="LaButti K."/>
            <person name="Lindquist E.A."/>
            <person name="Lipzen A."/>
            <person name="Lundell T."/>
            <person name="Morin E."/>
            <person name="Murat C."/>
            <person name="Riley R."/>
            <person name="Ohm R."/>
            <person name="Sun H."/>
            <person name="Tunlid A."/>
            <person name="Henrissat B."/>
            <person name="Grigoriev I.V."/>
            <person name="Hibbett D.S."/>
            <person name="Martin F."/>
        </authorList>
    </citation>
    <scope>NUCLEOTIDE SEQUENCE [LARGE SCALE GENOMIC DNA]</scope>
    <source>
        <strain evidence="4">Foug A</strain>
    </source>
</reference>
<dbReference type="InterPro" id="IPR000467">
    <property type="entry name" value="G_patch_dom"/>
</dbReference>
<dbReference type="PANTHER" id="PTHR20923">
    <property type="entry name" value="BAT4 PROTEIN-RELATED"/>
    <property type="match status" value="1"/>
</dbReference>
<dbReference type="OrthoDB" id="2538319at2759"/>
<dbReference type="HOGENOM" id="CLU_056416_0_0_1"/>
<dbReference type="Pfam" id="PF01585">
    <property type="entry name" value="G-patch"/>
    <property type="match status" value="1"/>
</dbReference>
<dbReference type="PANTHER" id="PTHR20923:SF1">
    <property type="entry name" value="G PATCH DOMAIN AND ANKYRIN REPEAT-CONTAINING PROTEIN 1"/>
    <property type="match status" value="1"/>
</dbReference>
<evidence type="ECO:0000259" key="2">
    <source>
        <dbReference type="PROSITE" id="PS50174"/>
    </source>
</evidence>
<proteinExistence type="predicted"/>
<dbReference type="Proteomes" id="UP000053989">
    <property type="component" value="Unassembled WGS sequence"/>
</dbReference>
<name>A0A0C2ZHK2_9AGAM</name>
<feature type="compositionally biased region" description="Basic and acidic residues" evidence="1">
    <location>
        <begin position="121"/>
        <end position="134"/>
    </location>
</feature>
<dbReference type="EMBL" id="KN822215">
    <property type="protein sequence ID" value="KIM52292.1"/>
    <property type="molecule type" value="Genomic_DNA"/>
</dbReference>
<feature type="domain" description="G-patch" evidence="2">
    <location>
        <begin position="187"/>
        <end position="207"/>
    </location>
</feature>
<feature type="region of interest" description="Disordered" evidence="1">
    <location>
        <begin position="223"/>
        <end position="252"/>
    </location>
</feature>
<keyword evidence="4" id="KW-1185">Reference proteome</keyword>
<feature type="compositionally biased region" description="Basic and acidic residues" evidence="1">
    <location>
        <begin position="8"/>
        <end position="25"/>
    </location>
</feature>
<evidence type="ECO:0000313" key="4">
    <source>
        <dbReference type="Proteomes" id="UP000053989"/>
    </source>
</evidence>
<accession>A0A0C2ZHK2</accession>
<sequence>MATVTHIIRSEYDPADRERLERETGQLDEDADPWQTESSFAAQHRLRVVPTFVPATIQYDEWGEPSQLALLSTARQSKTDSASAETAQWYKSLARTHAPPIRNDTLQCLVQRSSSAPAPEDPPKHTKPQPREAINKNNWFISRALRSEPSTPPSCPAASVADILARDPPPLPSEQRYKPPVWLHIGPSNKGFAMLQRSGWNEGEGLGAHAARFPDARSRAVLETETQTEAGETSSRLTSRYRTSTAKGKEPEGAVAYQRVTAAAPGDVIDLTQSDSEPDEEVDGSFEAFQATPSHPDIPSQLPNDTSASSHEQKSLLTPIPTVLKADRLGIGLKAKTEGPYRQSKKRVTHNASALIKHIRTSEEMRKKKVEMGRGRRGFAKLHKREEEKRKWMLAYLNE</sequence>
<dbReference type="InterPro" id="IPR039146">
    <property type="entry name" value="GPANK1"/>
</dbReference>
<feature type="region of interest" description="Disordered" evidence="1">
    <location>
        <begin position="1"/>
        <end position="38"/>
    </location>
</feature>
<dbReference type="AlphaFoldDB" id="A0A0C2ZHK2"/>
<dbReference type="PROSITE" id="PS50174">
    <property type="entry name" value="G_PATCH"/>
    <property type="match status" value="1"/>
</dbReference>
<feature type="region of interest" description="Disordered" evidence="1">
    <location>
        <begin position="113"/>
        <end position="178"/>
    </location>
</feature>
<protein>
    <recommendedName>
        <fullName evidence="2">G-patch domain-containing protein</fullName>
    </recommendedName>
</protein>
<evidence type="ECO:0000313" key="3">
    <source>
        <dbReference type="EMBL" id="KIM52292.1"/>
    </source>
</evidence>
<feature type="compositionally biased region" description="Low complexity" evidence="1">
    <location>
        <begin position="233"/>
        <end position="245"/>
    </location>
</feature>